<feature type="region of interest" description="Disordered" evidence="2">
    <location>
        <begin position="125"/>
        <end position="189"/>
    </location>
</feature>
<evidence type="ECO:0000313" key="4">
    <source>
        <dbReference type="Proteomes" id="UP001604267"/>
    </source>
</evidence>
<dbReference type="Proteomes" id="UP001604267">
    <property type="component" value="Unassembled WGS sequence"/>
</dbReference>
<gene>
    <name evidence="3" type="ORF">ACGFZB_17635</name>
</gene>
<keyword evidence="1" id="KW-0175">Coiled coil</keyword>
<organism evidence="3 4">
    <name type="scientific">Streptomyces cinerochromogenes</name>
    <dbReference type="NCBI Taxonomy" id="66422"/>
    <lineage>
        <taxon>Bacteria</taxon>
        <taxon>Bacillati</taxon>
        <taxon>Actinomycetota</taxon>
        <taxon>Actinomycetes</taxon>
        <taxon>Kitasatosporales</taxon>
        <taxon>Streptomycetaceae</taxon>
        <taxon>Streptomyces</taxon>
    </lineage>
</organism>
<dbReference type="RefSeq" id="WP_392818649.1">
    <property type="nucleotide sequence ID" value="NZ_JBICYV010000008.1"/>
</dbReference>
<feature type="compositionally biased region" description="Basic and acidic residues" evidence="2">
    <location>
        <begin position="155"/>
        <end position="168"/>
    </location>
</feature>
<comment type="caution">
    <text evidence="3">The sequence shown here is derived from an EMBL/GenBank/DDBJ whole genome shotgun (WGS) entry which is preliminary data.</text>
</comment>
<evidence type="ECO:0000256" key="1">
    <source>
        <dbReference type="SAM" id="Coils"/>
    </source>
</evidence>
<evidence type="ECO:0000313" key="3">
    <source>
        <dbReference type="EMBL" id="MFG3012242.1"/>
    </source>
</evidence>
<feature type="coiled-coil region" evidence="1">
    <location>
        <begin position="2"/>
        <end position="36"/>
    </location>
</feature>
<name>A0ABW7B4Y9_9ACTN</name>
<evidence type="ECO:0000256" key="2">
    <source>
        <dbReference type="SAM" id="MobiDB-lite"/>
    </source>
</evidence>
<accession>A0ABW7B4Y9</accession>
<dbReference type="EMBL" id="JBICYV010000008">
    <property type="protein sequence ID" value="MFG3012242.1"/>
    <property type="molecule type" value="Genomic_DNA"/>
</dbReference>
<reference evidence="3 4" key="1">
    <citation type="submission" date="2024-10" db="EMBL/GenBank/DDBJ databases">
        <title>The Natural Products Discovery Center: Release of the First 8490 Sequenced Strains for Exploring Actinobacteria Biosynthetic Diversity.</title>
        <authorList>
            <person name="Kalkreuter E."/>
            <person name="Kautsar S.A."/>
            <person name="Yang D."/>
            <person name="Bader C.D."/>
            <person name="Teijaro C.N."/>
            <person name="Fluegel L."/>
            <person name="Davis C.M."/>
            <person name="Simpson J.R."/>
            <person name="Lauterbach L."/>
            <person name="Steele A.D."/>
            <person name="Gui C."/>
            <person name="Meng S."/>
            <person name="Li G."/>
            <person name="Viehrig K."/>
            <person name="Ye F."/>
            <person name="Su P."/>
            <person name="Kiefer A.F."/>
            <person name="Nichols A."/>
            <person name="Cepeda A.J."/>
            <person name="Yan W."/>
            <person name="Fan B."/>
            <person name="Jiang Y."/>
            <person name="Adhikari A."/>
            <person name="Zheng C.-J."/>
            <person name="Schuster L."/>
            <person name="Cowan T.M."/>
            <person name="Smanski M.J."/>
            <person name="Chevrette M.G."/>
            <person name="De Carvalho L.P.S."/>
            <person name="Shen B."/>
        </authorList>
    </citation>
    <scope>NUCLEOTIDE SEQUENCE [LARGE SCALE GENOMIC DNA]</scope>
    <source>
        <strain evidence="3 4">NPDC048320</strain>
    </source>
</reference>
<proteinExistence type="predicted"/>
<keyword evidence="4" id="KW-1185">Reference proteome</keyword>
<sequence>MRAVLEARQKAAAVRVEDLEAELERVRAALADAEEVLRRRVIGLEQYLEALAEEEAPAVVVGGVSQRKPVGPRRAVPHRQDVTDTEVLSVDYQALMAAAVEAGTDGLGARRAAVVLGWNSASASRVEGARARLPSPSWHKRSSERRSGSTTPSKRLVERGWLVEEKPGRFTLPAPEQDTAGAGRPGGSS</sequence>
<protein>
    <submittedName>
        <fullName evidence="3">Uncharacterized protein</fullName>
    </submittedName>
</protein>